<dbReference type="OrthoDB" id="10060792at2759"/>
<keyword evidence="3" id="KW-1185">Reference proteome</keyword>
<dbReference type="EMBL" id="LNIX01000014">
    <property type="protein sequence ID" value="OXA46916.1"/>
    <property type="molecule type" value="Genomic_DNA"/>
</dbReference>
<proteinExistence type="predicted"/>
<evidence type="ECO:0000256" key="1">
    <source>
        <dbReference type="SAM" id="MobiDB-lite"/>
    </source>
</evidence>
<dbReference type="Proteomes" id="UP000198287">
    <property type="component" value="Unassembled WGS sequence"/>
</dbReference>
<feature type="region of interest" description="Disordered" evidence="1">
    <location>
        <begin position="1"/>
        <end position="46"/>
    </location>
</feature>
<feature type="compositionally biased region" description="Polar residues" evidence="1">
    <location>
        <begin position="9"/>
        <end position="29"/>
    </location>
</feature>
<gene>
    <name evidence="2" type="ORF">Fcan01_18256</name>
</gene>
<organism evidence="2 3">
    <name type="scientific">Folsomia candida</name>
    <name type="common">Springtail</name>
    <dbReference type="NCBI Taxonomy" id="158441"/>
    <lineage>
        <taxon>Eukaryota</taxon>
        <taxon>Metazoa</taxon>
        <taxon>Ecdysozoa</taxon>
        <taxon>Arthropoda</taxon>
        <taxon>Hexapoda</taxon>
        <taxon>Collembola</taxon>
        <taxon>Entomobryomorpha</taxon>
        <taxon>Isotomoidea</taxon>
        <taxon>Isotomidae</taxon>
        <taxon>Proisotominae</taxon>
        <taxon>Folsomia</taxon>
    </lineage>
</organism>
<keyword evidence="2" id="KW-0346">Stress response</keyword>
<name>A0A226DRT0_FOLCA</name>
<evidence type="ECO:0000313" key="2">
    <source>
        <dbReference type="EMBL" id="OXA46916.1"/>
    </source>
</evidence>
<comment type="caution">
    <text evidence="2">The sequence shown here is derived from an EMBL/GenBank/DDBJ whole genome shotgun (WGS) entry which is preliminary data.</text>
</comment>
<dbReference type="AlphaFoldDB" id="A0A226DRT0"/>
<accession>A0A226DRT0</accession>
<protein>
    <submittedName>
        <fullName evidence="2">Heat shock protein beta-7</fullName>
    </submittedName>
</protein>
<evidence type="ECO:0000313" key="3">
    <source>
        <dbReference type="Proteomes" id="UP000198287"/>
    </source>
</evidence>
<sequence length="198" mass="21980">MERNLGKYHTQQSSSISRNHRLLNQSQGKSRVPSDAICPKRDPPTLTPEMLLNLKKQYMTLKLRKLMAVEIIKNRVKGDLKRIVKQMNAQVQSNSKEFVVLGGGTKSLSYLKTPHSSRLGGGSGFTLEVDVRGYIPDNVSVDTANNHMSIRATKVNGVEKALSLLAPSTAALEKVKIYPPTNGFLLIKYPNNEQESAY</sequence>
<reference evidence="2 3" key="1">
    <citation type="submission" date="2015-12" db="EMBL/GenBank/DDBJ databases">
        <title>The genome of Folsomia candida.</title>
        <authorList>
            <person name="Faddeeva A."/>
            <person name="Derks M.F."/>
            <person name="Anvar Y."/>
            <person name="Smit S."/>
            <person name="Van Straalen N."/>
            <person name="Roelofs D."/>
        </authorList>
    </citation>
    <scope>NUCLEOTIDE SEQUENCE [LARGE SCALE GENOMIC DNA]</scope>
    <source>
        <strain evidence="2 3">VU population</strain>
        <tissue evidence="2">Whole body</tissue>
    </source>
</reference>